<reference evidence="3" key="1">
    <citation type="submission" date="2022-10" db="EMBL/GenBank/DDBJ databases">
        <title>Genome sequence of Actinomyces israelii ATCC 10048.</title>
        <authorList>
            <person name="Watt R.M."/>
            <person name="Tong W.M."/>
        </authorList>
    </citation>
    <scope>NUCLEOTIDE SEQUENCE</scope>
    <source>
        <strain evidence="3">ATCC 10048</strain>
    </source>
</reference>
<keyword evidence="4" id="KW-1185">Reference proteome</keyword>
<comment type="caution">
    <text evidence="3">The sequence shown here is derived from an EMBL/GenBank/DDBJ whole genome shotgun (WGS) entry which is preliminary data.</text>
</comment>
<name>A0ABT4IAG7_9ACTO</name>
<accession>A0ABT4IAG7</accession>
<keyword evidence="2" id="KW-0732">Signal</keyword>
<feature type="chain" id="PRO_5046468496" description="DUF4352 domain-containing protein" evidence="2">
    <location>
        <begin position="24"/>
        <end position="213"/>
    </location>
</feature>
<sequence length="213" mass="20815">MIRPLRIAALLLVPIVVPAAALAGCSHSDPSSTGASASAETATDDPVVGTPEPTTVPTVDTTPVPTTAESAAAVDSGDLSSDELPPQDLSQAAALDDGLNVQIAGIRAADIAAAPGEVGGAGIVVSVTVGNSTDSEISLSGLVVNVTYGSENVPALASESASDAVPASLAPGQAATIEYGFVVPVEERGSISIVVDSGSQSRAAVFQGEAPTS</sequence>
<proteinExistence type="predicted"/>
<feature type="compositionally biased region" description="Low complexity" evidence="1">
    <location>
        <begin position="31"/>
        <end position="67"/>
    </location>
</feature>
<dbReference type="EMBL" id="JAPTMY010000028">
    <property type="protein sequence ID" value="MCZ0858726.1"/>
    <property type="molecule type" value="Genomic_DNA"/>
</dbReference>
<evidence type="ECO:0008006" key="5">
    <source>
        <dbReference type="Google" id="ProtNLM"/>
    </source>
</evidence>
<evidence type="ECO:0000256" key="2">
    <source>
        <dbReference type="SAM" id="SignalP"/>
    </source>
</evidence>
<evidence type="ECO:0000256" key="1">
    <source>
        <dbReference type="SAM" id="MobiDB-lite"/>
    </source>
</evidence>
<gene>
    <name evidence="3" type="ORF">OHJ16_11810</name>
</gene>
<feature type="region of interest" description="Disordered" evidence="1">
    <location>
        <begin position="26"/>
        <end position="86"/>
    </location>
</feature>
<dbReference type="Proteomes" id="UP001072034">
    <property type="component" value="Unassembled WGS sequence"/>
</dbReference>
<evidence type="ECO:0000313" key="4">
    <source>
        <dbReference type="Proteomes" id="UP001072034"/>
    </source>
</evidence>
<dbReference type="PROSITE" id="PS51257">
    <property type="entry name" value="PROKAR_LIPOPROTEIN"/>
    <property type="match status" value="1"/>
</dbReference>
<organism evidence="3 4">
    <name type="scientific">Actinomyces israelii</name>
    <dbReference type="NCBI Taxonomy" id="1659"/>
    <lineage>
        <taxon>Bacteria</taxon>
        <taxon>Bacillati</taxon>
        <taxon>Actinomycetota</taxon>
        <taxon>Actinomycetes</taxon>
        <taxon>Actinomycetales</taxon>
        <taxon>Actinomycetaceae</taxon>
        <taxon>Actinomyces</taxon>
    </lineage>
</organism>
<protein>
    <recommendedName>
        <fullName evidence="5">DUF4352 domain-containing protein</fullName>
    </recommendedName>
</protein>
<dbReference type="RefSeq" id="WP_268918063.1">
    <property type="nucleotide sequence ID" value="NZ_CP124548.1"/>
</dbReference>
<evidence type="ECO:0000313" key="3">
    <source>
        <dbReference type="EMBL" id="MCZ0858726.1"/>
    </source>
</evidence>
<feature type="signal peptide" evidence="2">
    <location>
        <begin position="1"/>
        <end position="23"/>
    </location>
</feature>